<sequence length="237" mass="27146">MSKLPGKHQQELKEKIKQEGSDSTLEEHVIQVNDNQKSTVQKAKNDLVVALEANFQKRFPKESMSVIAAFEILSLRFLSFIPSAEIDNYGNEKLEVLIEHYGKDQETQNGVFAAVIDGPACRREWNIAKRLVLQQKYPHDKMSLLWKIMYQNHKDVIPNLIVLAELALILPIHTADCERGFSNQNLMKSKSRNRIGDAALNHLILLSIEGKPLEGFDFIESLSAWKAQKDRRIFHKD</sequence>
<protein>
    <recommendedName>
        <fullName evidence="2">HAT C-terminal dimerisation domain-containing protein</fullName>
    </recommendedName>
</protein>
<organism evidence="3 4">
    <name type="scientific">Porites lobata</name>
    <dbReference type="NCBI Taxonomy" id="104759"/>
    <lineage>
        <taxon>Eukaryota</taxon>
        <taxon>Metazoa</taxon>
        <taxon>Cnidaria</taxon>
        <taxon>Anthozoa</taxon>
        <taxon>Hexacorallia</taxon>
        <taxon>Scleractinia</taxon>
        <taxon>Fungiina</taxon>
        <taxon>Poritidae</taxon>
        <taxon>Porites</taxon>
    </lineage>
</organism>
<reference evidence="3 4" key="1">
    <citation type="submission" date="2022-05" db="EMBL/GenBank/DDBJ databases">
        <authorList>
            <consortium name="Genoscope - CEA"/>
            <person name="William W."/>
        </authorList>
    </citation>
    <scope>NUCLEOTIDE SEQUENCE [LARGE SCALE GENOMIC DNA]</scope>
</reference>
<evidence type="ECO:0000259" key="2">
    <source>
        <dbReference type="Pfam" id="PF05699"/>
    </source>
</evidence>
<name>A0ABN8N630_9CNID</name>
<dbReference type="SUPFAM" id="SSF53098">
    <property type="entry name" value="Ribonuclease H-like"/>
    <property type="match status" value="1"/>
</dbReference>
<evidence type="ECO:0000256" key="1">
    <source>
        <dbReference type="SAM" id="MobiDB-lite"/>
    </source>
</evidence>
<dbReference type="EMBL" id="CALNXK010000011">
    <property type="protein sequence ID" value="CAH3043837.1"/>
    <property type="molecule type" value="Genomic_DNA"/>
</dbReference>
<dbReference type="PANTHER" id="PTHR46880">
    <property type="entry name" value="RAS-ASSOCIATING DOMAIN-CONTAINING PROTEIN"/>
    <property type="match status" value="1"/>
</dbReference>
<dbReference type="InterPro" id="IPR008906">
    <property type="entry name" value="HATC_C_dom"/>
</dbReference>
<accession>A0ABN8N630</accession>
<dbReference type="InterPro" id="IPR012337">
    <property type="entry name" value="RNaseH-like_sf"/>
</dbReference>
<keyword evidence="4" id="KW-1185">Reference proteome</keyword>
<comment type="caution">
    <text evidence="3">The sequence shown here is derived from an EMBL/GenBank/DDBJ whole genome shotgun (WGS) entry which is preliminary data.</text>
</comment>
<proteinExistence type="predicted"/>
<evidence type="ECO:0000313" key="3">
    <source>
        <dbReference type="EMBL" id="CAH3043837.1"/>
    </source>
</evidence>
<dbReference type="Proteomes" id="UP001159405">
    <property type="component" value="Unassembled WGS sequence"/>
</dbReference>
<dbReference type="Pfam" id="PF05699">
    <property type="entry name" value="Dimer_Tnp_hAT"/>
    <property type="match status" value="1"/>
</dbReference>
<dbReference type="PANTHER" id="PTHR46880:SF5">
    <property type="entry name" value="DUF4371 DOMAIN-CONTAINING PROTEIN"/>
    <property type="match status" value="1"/>
</dbReference>
<evidence type="ECO:0000313" key="4">
    <source>
        <dbReference type="Proteomes" id="UP001159405"/>
    </source>
</evidence>
<feature type="compositionally biased region" description="Basic and acidic residues" evidence="1">
    <location>
        <begin position="8"/>
        <end position="25"/>
    </location>
</feature>
<feature type="region of interest" description="Disordered" evidence="1">
    <location>
        <begin position="1"/>
        <end position="25"/>
    </location>
</feature>
<gene>
    <name evidence="3" type="ORF">PLOB_00002680</name>
</gene>
<feature type="domain" description="HAT C-terminal dimerisation" evidence="2">
    <location>
        <begin position="146"/>
        <end position="205"/>
    </location>
</feature>